<dbReference type="PANTHER" id="PTHR42966">
    <property type="entry name" value="N-ACETYLNEURAMINATE SYNTHASE"/>
    <property type="match status" value="1"/>
</dbReference>
<accession>A0A087SYW7</accession>
<evidence type="ECO:0000313" key="2">
    <source>
        <dbReference type="EMBL" id="KFM58056.1"/>
    </source>
</evidence>
<sequence>MTACLPDVLVDQPTAGFQIAPGRYVGDEFPCFIIAEIGQNHQGDIHLAKNLIQIAADCGVDCVKFQKSDVNSRFTKAVVKRPYTSYHSYGKTYGEHRKNLELSDEDFFELSQYAAAMGLFFTASGMDKPSIDFLNKLKVPFFKIGSADCTNLPLLYHASKYQKPLVVSTGMTNQADVCKMYDEVLEVNKYLAILQCTSCYPTPPSNIHLNVIKTYKELFPRAVIGYSGHEVGIGISVAAVTLGAKIIERHITLDHSLKGSDHIASLEPMELRNLVCEIRRIEEAMGKCSKEIQDCELLCYEKLGKTIVTSKYLPCGTVLDEDMIDVKVAEHKGWDPINFYELIGRKLKHDLEEDQCILPEDLL</sequence>
<dbReference type="InterPro" id="IPR036732">
    <property type="entry name" value="AFP_Neu5c_C_sf"/>
</dbReference>
<feature type="non-terminal residue" evidence="2">
    <location>
        <position position="363"/>
    </location>
</feature>
<gene>
    <name evidence="2" type="ORF">X975_19215</name>
</gene>
<name>A0A087SYW7_STEMI</name>
<dbReference type="SUPFAM" id="SSF51269">
    <property type="entry name" value="AFP III-like domain"/>
    <property type="match status" value="1"/>
</dbReference>
<dbReference type="InterPro" id="IPR057736">
    <property type="entry name" value="SAF_PseI/NeuA/NeuB"/>
</dbReference>
<dbReference type="Gene3D" id="3.90.1210.10">
    <property type="entry name" value="Antifreeze-like/N-acetylneuraminic acid synthase C-terminal domain"/>
    <property type="match status" value="1"/>
</dbReference>
<dbReference type="OrthoDB" id="9928645at2759"/>
<dbReference type="Proteomes" id="UP000054359">
    <property type="component" value="Unassembled WGS sequence"/>
</dbReference>
<dbReference type="PROSITE" id="PS50844">
    <property type="entry name" value="AFP_LIKE"/>
    <property type="match status" value="1"/>
</dbReference>
<organism evidence="2 3">
    <name type="scientific">Stegodyphus mimosarum</name>
    <name type="common">African social velvet spider</name>
    <dbReference type="NCBI Taxonomy" id="407821"/>
    <lineage>
        <taxon>Eukaryota</taxon>
        <taxon>Metazoa</taxon>
        <taxon>Ecdysozoa</taxon>
        <taxon>Arthropoda</taxon>
        <taxon>Chelicerata</taxon>
        <taxon>Arachnida</taxon>
        <taxon>Araneae</taxon>
        <taxon>Araneomorphae</taxon>
        <taxon>Entelegynae</taxon>
        <taxon>Eresoidea</taxon>
        <taxon>Eresidae</taxon>
        <taxon>Stegodyphus</taxon>
    </lineage>
</organism>
<protein>
    <submittedName>
        <fullName evidence="2">Sialic acid synthase</fullName>
    </submittedName>
</protein>
<dbReference type="STRING" id="407821.A0A087SYW7"/>
<dbReference type="Pfam" id="PF03102">
    <property type="entry name" value="NeuB"/>
    <property type="match status" value="1"/>
</dbReference>
<keyword evidence="3" id="KW-1185">Reference proteome</keyword>
<evidence type="ECO:0000259" key="1">
    <source>
        <dbReference type="PROSITE" id="PS50844"/>
    </source>
</evidence>
<dbReference type="GO" id="GO:0016051">
    <property type="term" value="P:carbohydrate biosynthetic process"/>
    <property type="evidence" value="ECO:0007669"/>
    <property type="project" value="InterPro"/>
</dbReference>
<dbReference type="CDD" id="cd11615">
    <property type="entry name" value="SAF_NeuB_like"/>
    <property type="match status" value="1"/>
</dbReference>
<dbReference type="InterPro" id="IPR013132">
    <property type="entry name" value="PseI/NeuA/B-like_N"/>
</dbReference>
<dbReference type="InterPro" id="IPR006190">
    <property type="entry name" value="SAF_AFP_Neu5Ac"/>
</dbReference>
<dbReference type="AlphaFoldDB" id="A0A087SYW7"/>
<feature type="domain" description="AFP-like" evidence="1">
    <location>
        <begin position="306"/>
        <end position="363"/>
    </location>
</feature>
<dbReference type="Gene3D" id="3.20.20.70">
    <property type="entry name" value="Aldolase class I"/>
    <property type="match status" value="1"/>
</dbReference>
<dbReference type="PANTHER" id="PTHR42966:SF1">
    <property type="entry name" value="SIALIC ACID SYNTHASE"/>
    <property type="match status" value="1"/>
</dbReference>
<reference evidence="2 3" key="1">
    <citation type="submission" date="2013-11" db="EMBL/GenBank/DDBJ databases">
        <title>Genome sequencing of Stegodyphus mimosarum.</title>
        <authorList>
            <person name="Bechsgaard J."/>
        </authorList>
    </citation>
    <scope>NUCLEOTIDE SEQUENCE [LARGE SCALE GENOMIC DNA]</scope>
</reference>
<dbReference type="InterPro" id="IPR051690">
    <property type="entry name" value="PseI-like"/>
</dbReference>
<proteinExistence type="predicted"/>
<dbReference type="EMBL" id="KK112598">
    <property type="protein sequence ID" value="KFM58056.1"/>
    <property type="molecule type" value="Genomic_DNA"/>
</dbReference>
<dbReference type="OMA" id="MTYIDYR"/>
<evidence type="ECO:0000313" key="3">
    <source>
        <dbReference type="Proteomes" id="UP000054359"/>
    </source>
</evidence>
<dbReference type="SUPFAM" id="SSF51569">
    <property type="entry name" value="Aldolase"/>
    <property type="match status" value="1"/>
</dbReference>
<dbReference type="GO" id="GO:0047444">
    <property type="term" value="F:N-acylneuraminate-9-phosphate synthase activity"/>
    <property type="evidence" value="ECO:0007669"/>
    <property type="project" value="TreeGrafter"/>
</dbReference>
<dbReference type="InterPro" id="IPR013785">
    <property type="entry name" value="Aldolase_TIM"/>
</dbReference>